<dbReference type="PANTHER" id="PTHR32309">
    <property type="entry name" value="TYROSINE-PROTEIN KINASE"/>
    <property type="match status" value="1"/>
</dbReference>
<keyword evidence="2" id="KW-1003">Cell membrane</keyword>
<evidence type="ECO:0000313" key="10">
    <source>
        <dbReference type="Proteomes" id="UP000272117"/>
    </source>
</evidence>
<dbReference type="EMBL" id="RJJD01000008">
    <property type="protein sequence ID" value="RNI25611.1"/>
    <property type="molecule type" value="Genomic_DNA"/>
</dbReference>
<protein>
    <recommendedName>
        <fullName evidence="8">Polysaccharide chain length determinant N-terminal domain-containing protein</fullName>
    </recommendedName>
</protein>
<evidence type="ECO:0000313" key="9">
    <source>
        <dbReference type="EMBL" id="RNI25611.1"/>
    </source>
</evidence>
<dbReference type="GO" id="GO:0004713">
    <property type="term" value="F:protein tyrosine kinase activity"/>
    <property type="evidence" value="ECO:0007669"/>
    <property type="project" value="TreeGrafter"/>
</dbReference>
<name>A0A3M9MJ98_9BACT</name>
<keyword evidence="3 7" id="KW-0812">Transmembrane</keyword>
<feature type="domain" description="Polysaccharide chain length determinant N-terminal" evidence="8">
    <location>
        <begin position="3"/>
        <end position="87"/>
    </location>
</feature>
<keyword evidence="4 7" id="KW-1133">Transmembrane helix</keyword>
<evidence type="ECO:0000256" key="2">
    <source>
        <dbReference type="ARBA" id="ARBA00022475"/>
    </source>
</evidence>
<comment type="subcellular location">
    <subcellularLocation>
        <location evidence="1">Cell membrane</location>
        <topology evidence="1">Multi-pass membrane protein</topology>
    </subcellularLocation>
</comment>
<keyword evidence="6" id="KW-0175">Coiled coil</keyword>
<keyword evidence="5 7" id="KW-0472">Membrane</keyword>
<dbReference type="Pfam" id="PF02706">
    <property type="entry name" value="Wzz"/>
    <property type="match status" value="1"/>
</dbReference>
<dbReference type="RefSeq" id="WP_123127242.1">
    <property type="nucleotide sequence ID" value="NZ_RJJD01000008.1"/>
</dbReference>
<evidence type="ECO:0000256" key="5">
    <source>
        <dbReference type="ARBA" id="ARBA00023136"/>
    </source>
</evidence>
<dbReference type="InterPro" id="IPR003856">
    <property type="entry name" value="LPS_length_determ_N"/>
</dbReference>
<dbReference type="PANTHER" id="PTHR32309:SF13">
    <property type="entry name" value="FERRIC ENTEROBACTIN TRANSPORT PROTEIN FEPE"/>
    <property type="match status" value="1"/>
</dbReference>
<accession>A0A3M9MJ98</accession>
<gene>
    <name evidence="9" type="ORF">EFB08_12155</name>
</gene>
<dbReference type="InterPro" id="IPR050445">
    <property type="entry name" value="Bact_polysacc_biosynth/exp"/>
</dbReference>
<evidence type="ECO:0000256" key="4">
    <source>
        <dbReference type="ARBA" id="ARBA00022989"/>
    </source>
</evidence>
<proteinExistence type="predicted"/>
<feature type="transmembrane region" description="Helical" evidence="7">
    <location>
        <begin position="12"/>
        <end position="31"/>
    </location>
</feature>
<reference evidence="9 10" key="1">
    <citation type="submission" date="2018-11" db="EMBL/GenBank/DDBJ databases">
        <title>Rufibacter latericius sp. nov., isolated from water in Baiyang Lake.</title>
        <authorList>
            <person name="Yang Y."/>
        </authorList>
    </citation>
    <scope>NUCLEOTIDE SEQUENCE [LARGE SCALE GENOMIC DNA]</scope>
    <source>
        <strain evidence="9 10">R-22-1c-1</strain>
    </source>
</reference>
<dbReference type="GO" id="GO:0005886">
    <property type="term" value="C:plasma membrane"/>
    <property type="evidence" value="ECO:0007669"/>
    <property type="project" value="UniProtKB-SubCell"/>
</dbReference>
<organism evidence="9 10">
    <name type="scientific">Rufibacter latericius</name>
    <dbReference type="NCBI Taxonomy" id="2487040"/>
    <lineage>
        <taxon>Bacteria</taxon>
        <taxon>Pseudomonadati</taxon>
        <taxon>Bacteroidota</taxon>
        <taxon>Cytophagia</taxon>
        <taxon>Cytophagales</taxon>
        <taxon>Hymenobacteraceae</taxon>
        <taxon>Rufibacter</taxon>
    </lineage>
</organism>
<dbReference type="Proteomes" id="UP000272117">
    <property type="component" value="Unassembled WGS sequence"/>
</dbReference>
<evidence type="ECO:0000256" key="7">
    <source>
        <dbReference type="SAM" id="Phobius"/>
    </source>
</evidence>
<keyword evidence="10" id="KW-1185">Reference proteome</keyword>
<feature type="coiled-coil region" evidence="6">
    <location>
        <begin position="220"/>
        <end position="247"/>
    </location>
</feature>
<sequence length="727" mass="80868">MKLTDIFRLINRNWFLLIAVTTVTAASIFFFTKDQVDEYKSGTTIYTGIASGYNISDVTKSSTQYKATKDGFANLISILDSRDLRDELGFRLLASHLMLKAHDPNIIGEEAYNQLKELIPASLRSRLVAGTVEETAKNLSAYFNATQNNVIRDVIYNSDLGYSADAFSALESKRMGDSDLLQVTYTFRDPAQCKHTLDMLTKLLFEKHRTLFTAQAESVVDHFVKTTEKAQERLKNAEESLLRFQQVNGIIDYNSQVGSTTSEKSSLVAKGKDLEIEYAGALSTLRSLEQSLKNRGIPNLYSQEVLQLKGRLSKVTTEIVELELLNKGNANGPQASRLASLKKEADDLSKKMMSSVDKHYNNTHSVQGLPTPNLLNDWVRATFLLEELKSKRNLVDKQSSEYTQEYAKLMPLGDENRKLTREVTMAEQDYLAQLEGLNQSKLNQQNIELASQLKVIDPAYLPGSPAKMTRILLILFGSIGVFFLTLGVLLARELLDDSLRKPSVAVKKMEYPIFGVLPAAVSSSSKQLLLAQNAEDQLARQLILKMKQKDSPYPFVVGVLSSMSGEGKTALCRALANNLISMGIETQVLHPENHKGSVSPDAHNAFYSPLQGVLTDASVSDLAGLDYLNNAVVLVEFPALLEETYPVSLFKHLDLVLLTVKSNRVWQQSDKTMFENIQKVTNAPIETVLSSVRPEDAKEMVVVRPKQMLQDQKVLPSPKGLPALETV</sequence>
<evidence type="ECO:0000256" key="1">
    <source>
        <dbReference type="ARBA" id="ARBA00004651"/>
    </source>
</evidence>
<evidence type="ECO:0000259" key="8">
    <source>
        <dbReference type="Pfam" id="PF02706"/>
    </source>
</evidence>
<evidence type="ECO:0000256" key="3">
    <source>
        <dbReference type="ARBA" id="ARBA00022692"/>
    </source>
</evidence>
<dbReference type="AlphaFoldDB" id="A0A3M9MJ98"/>
<feature type="transmembrane region" description="Helical" evidence="7">
    <location>
        <begin position="471"/>
        <end position="491"/>
    </location>
</feature>
<comment type="caution">
    <text evidence="9">The sequence shown here is derived from an EMBL/GenBank/DDBJ whole genome shotgun (WGS) entry which is preliminary data.</text>
</comment>
<evidence type="ECO:0000256" key="6">
    <source>
        <dbReference type="SAM" id="Coils"/>
    </source>
</evidence>
<dbReference type="OrthoDB" id="781284at2"/>